<feature type="transmembrane region" description="Helical" evidence="4">
    <location>
        <begin position="252"/>
        <end position="270"/>
    </location>
</feature>
<keyword evidence="4" id="KW-1133">Transmembrane helix</keyword>
<keyword evidence="6" id="KW-1185">Reference proteome</keyword>
<proteinExistence type="inferred from homology"/>
<keyword evidence="4" id="KW-0472">Membrane</keyword>
<feature type="compositionally biased region" description="Polar residues" evidence="3">
    <location>
        <begin position="1"/>
        <end position="12"/>
    </location>
</feature>
<feature type="transmembrane region" description="Helical" evidence="4">
    <location>
        <begin position="51"/>
        <end position="76"/>
    </location>
</feature>
<dbReference type="OrthoDB" id="6499973at2759"/>
<comment type="subcellular location">
    <subcellularLocation>
        <location evidence="1">Membrane</location>
        <topology evidence="1">Multi-pass membrane protein</topology>
    </subcellularLocation>
</comment>
<feature type="transmembrane region" description="Helical" evidence="4">
    <location>
        <begin position="413"/>
        <end position="433"/>
    </location>
</feature>
<comment type="similarity">
    <text evidence="2">Belongs to the major facilitator superfamily. Monocarboxylate porter (TC 2.A.1.13) family.</text>
</comment>
<feature type="transmembrane region" description="Helical" evidence="4">
    <location>
        <begin position="318"/>
        <end position="336"/>
    </location>
</feature>
<dbReference type="InterPro" id="IPR050327">
    <property type="entry name" value="Proton-linked_MCT"/>
</dbReference>
<dbReference type="Proteomes" id="UP000187455">
    <property type="component" value="Unassembled WGS sequence"/>
</dbReference>
<evidence type="ECO:0000256" key="1">
    <source>
        <dbReference type="ARBA" id="ARBA00004141"/>
    </source>
</evidence>
<feature type="transmembrane region" description="Helical" evidence="4">
    <location>
        <begin position="342"/>
        <end position="361"/>
    </location>
</feature>
<dbReference type="Pfam" id="PF07690">
    <property type="entry name" value="MFS_1"/>
    <property type="match status" value="1"/>
</dbReference>
<dbReference type="InterPro" id="IPR036259">
    <property type="entry name" value="MFS_trans_sf"/>
</dbReference>
<feature type="region of interest" description="Disordered" evidence="3">
    <location>
        <begin position="1"/>
        <end position="44"/>
    </location>
</feature>
<evidence type="ECO:0000256" key="3">
    <source>
        <dbReference type="SAM" id="MobiDB-lite"/>
    </source>
</evidence>
<name>A0A1R0GWP7_9FUNG</name>
<evidence type="ECO:0000313" key="5">
    <source>
        <dbReference type="EMBL" id="OLY81313.1"/>
    </source>
</evidence>
<feature type="transmembrane region" description="Helical" evidence="4">
    <location>
        <begin position="154"/>
        <end position="173"/>
    </location>
</feature>
<feature type="transmembrane region" description="Helical" evidence="4">
    <location>
        <begin position="212"/>
        <end position="231"/>
    </location>
</feature>
<evidence type="ECO:0000256" key="4">
    <source>
        <dbReference type="SAM" id="Phobius"/>
    </source>
</evidence>
<accession>A0A1R0GWP7</accession>
<dbReference type="PANTHER" id="PTHR11360">
    <property type="entry name" value="MONOCARBOXYLATE TRANSPORTER"/>
    <property type="match status" value="1"/>
</dbReference>
<feature type="transmembrane region" description="Helical" evidence="4">
    <location>
        <begin position="125"/>
        <end position="148"/>
    </location>
</feature>
<reference evidence="5 6" key="1">
    <citation type="journal article" date="2016" name="Mol. Biol. Evol.">
        <title>Genome-Wide Survey of Gut Fungi (Harpellales) Reveals the First Horizontally Transferred Ubiquitin Gene from a Mosquito Host.</title>
        <authorList>
            <person name="Wang Y."/>
            <person name="White M.M."/>
            <person name="Kvist S."/>
            <person name="Moncalvo J.M."/>
        </authorList>
    </citation>
    <scope>NUCLEOTIDE SEQUENCE [LARGE SCALE GENOMIC DNA]</scope>
    <source>
        <strain evidence="5 6">ALG-7-W6</strain>
    </source>
</reference>
<feature type="transmembrane region" description="Helical" evidence="4">
    <location>
        <begin position="381"/>
        <end position="401"/>
    </location>
</feature>
<dbReference type="InterPro" id="IPR011701">
    <property type="entry name" value="MFS"/>
</dbReference>
<keyword evidence="4" id="KW-0812">Transmembrane</keyword>
<protein>
    <submittedName>
        <fullName evidence="5">Putative transporter MCH2</fullName>
    </submittedName>
</protein>
<dbReference type="EMBL" id="LSSL01002590">
    <property type="protein sequence ID" value="OLY81313.1"/>
    <property type="molecule type" value="Genomic_DNA"/>
</dbReference>
<dbReference type="Gene3D" id="1.20.1250.20">
    <property type="entry name" value="MFS general substrate transporter like domains"/>
    <property type="match status" value="1"/>
</dbReference>
<dbReference type="PANTHER" id="PTHR11360:SF284">
    <property type="entry name" value="EG:103B4.3 PROTEIN-RELATED"/>
    <property type="match status" value="1"/>
</dbReference>
<organism evidence="5 6">
    <name type="scientific">Smittium mucronatum</name>
    <dbReference type="NCBI Taxonomy" id="133383"/>
    <lineage>
        <taxon>Eukaryota</taxon>
        <taxon>Fungi</taxon>
        <taxon>Fungi incertae sedis</taxon>
        <taxon>Zoopagomycota</taxon>
        <taxon>Kickxellomycotina</taxon>
        <taxon>Harpellomycetes</taxon>
        <taxon>Harpellales</taxon>
        <taxon>Legeriomycetaceae</taxon>
        <taxon>Smittium</taxon>
    </lineage>
</organism>
<feature type="transmembrane region" description="Helical" evidence="4">
    <location>
        <begin position="180"/>
        <end position="200"/>
    </location>
</feature>
<dbReference type="GO" id="GO:0016020">
    <property type="term" value="C:membrane"/>
    <property type="evidence" value="ECO:0007669"/>
    <property type="project" value="UniProtKB-SubCell"/>
</dbReference>
<dbReference type="GO" id="GO:0022857">
    <property type="term" value="F:transmembrane transporter activity"/>
    <property type="evidence" value="ECO:0007669"/>
    <property type="project" value="InterPro"/>
</dbReference>
<sequence length="441" mass="48317">MTDNNTSRSNSPILVEGRGKDDDVESGMETPDVNSVKSESDSKIPPPDTGYAWVIMVACLFNMLLAFGSFNAFGIFQTYYLEVKFRNTSAETIDWIGTASGFITFTGGLTAGPIIKRIGIRNTSLLGSVICATGLLLASFSNKIWQYILTQGLIFGYGTSLIVNVSLSVPALWFDKYRGLAIAVVSSGGGFGALILIPIINKVLNKAGIGWAFRTLCFLYLLLTGIPGLLLKPRSTYQPSDTILDLKMLKNPITIALCLVGFFMTIGFYIPSLYFPTNFVEIGRSNNQSIYFIMIFCSASGLSRIGCLPLTKYFKPTTIMFVCHMITGIIMMAMWYPSKKFSVLMAFYVLMGFVSIPYMALGPALTAKHFPKESVSQVNALTYLAMGIAILISFPSVGVAFDKIGHKTDFKSIVLIGAIAYFISAICVIYLRYTLRGTKEL</sequence>
<evidence type="ECO:0000256" key="2">
    <source>
        <dbReference type="ARBA" id="ARBA00006727"/>
    </source>
</evidence>
<feature type="transmembrane region" description="Helical" evidence="4">
    <location>
        <begin position="290"/>
        <end position="311"/>
    </location>
</feature>
<evidence type="ECO:0000313" key="6">
    <source>
        <dbReference type="Proteomes" id="UP000187455"/>
    </source>
</evidence>
<dbReference type="SUPFAM" id="SSF103473">
    <property type="entry name" value="MFS general substrate transporter"/>
    <property type="match status" value="1"/>
</dbReference>
<dbReference type="AlphaFoldDB" id="A0A1R0GWP7"/>
<gene>
    <name evidence="5" type="ORF">AYI68_g4585</name>
</gene>
<comment type="caution">
    <text evidence="5">The sequence shown here is derived from an EMBL/GenBank/DDBJ whole genome shotgun (WGS) entry which is preliminary data.</text>
</comment>